<feature type="compositionally biased region" description="Polar residues" evidence="1">
    <location>
        <begin position="14"/>
        <end position="41"/>
    </location>
</feature>
<feature type="region of interest" description="Disordered" evidence="1">
    <location>
        <begin position="376"/>
        <end position="401"/>
    </location>
</feature>
<comment type="caution">
    <text evidence="2">The sequence shown here is derived from an EMBL/GenBank/DDBJ whole genome shotgun (WGS) entry which is preliminary data.</text>
</comment>
<gene>
    <name evidence="2" type="ORF">TI39_contig4309g00011</name>
</gene>
<dbReference type="AlphaFoldDB" id="A0A0F4G7W8"/>
<dbReference type="Proteomes" id="UP000033647">
    <property type="component" value="Unassembled WGS sequence"/>
</dbReference>
<dbReference type="OrthoDB" id="3649057at2759"/>
<dbReference type="STRING" id="1047168.A0A0F4G7W8"/>
<evidence type="ECO:0000256" key="1">
    <source>
        <dbReference type="SAM" id="MobiDB-lite"/>
    </source>
</evidence>
<evidence type="ECO:0008006" key="4">
    <source>
        <dbReference type="Google" id="ProtNLM"/>
    </source>
</evidence>
<accession>A0A0F4G7W8</accession>
<protein>
    <recommendedName>
        <fullName evidence="4">Suppressor of anucleate metulae protein B</fullName>
    </recommendedName>
</protein>
<reference evidence="2 3" key="1">
    <citation type="submission" date="2015-03" db="EMBL/GenBank/DDBJ databases">
        <title>RNA-seq based gene annotation and comparative genomics of four Zymoseptoria species reveal species-specific pathogenicity related genes and transposable element activity.</title>
        <authorList>
            <person name="Grandaubert J."/>
            <person name="Bhattacharyya A."/>
            <person name="Stukenbrock E.H."/>
        </authorList>
    </citation>
    <scope>NUCLEOTIDE SEQUENCE [LARGE SCALE GENOMIC DNA]</scope>
    <source>
        <strain evidence="2 3">Zb18110</strain>
    </source>
</reference>
<name>A0A0F4G7W8_9PEZI</name>
<dbReference type="EMBL" id="LAFY01004268">
    <property type="protein sequence ID" value="KJX93468.1"/>
    <property type="molecule type" value="Genomic_DNA"/>
</dbReference>
<organism evidence="2 3">
    <name type="scientific">Zymoseptoria brevis</name>
    <dbReference type="NCBI Taxonomy" id="1047168"/>
    <lineage>
        <taxon>Eukaryota</taxon>
        <taxon>Fungi</taxon>
        <taxon>Dikarya</taxon>
        <taxon>Ascomycota</taxon>
        <taxon>Pezizomycotina</taxon>
        <taxon>Dothideomycetes</taxon>
        <taxon>Dothideomycetidae</taxon>
        <taxon>Mycosphaerellales</taxon>
        <taxon>Mycosphaerellaceae</taxon>
        <taxon>Zymoseptoria</taxon>
    </lineage>
</organism>
<proteinExistence type="predicted"/>
<evidence type="ECO:0000313" key="3">
    <source>
        <dbReference type="Proteomes" id="UP000033647"/>
    </source>
</evidence>
<sequence length="425" mass="47371">MDIHSLANMDIGASKQQSNFAKAQKPRSATHQSKPNEVNSDPCTTCAQACPKPILICTECADGTDQHGTATTTIYCDTKCRAADTKHAELCAVNNQQKELHRAGEILQSIWFIWRELAFDMKLSHIEKKKAASGEDLLFFHEGDYTDHNEGPLFPLPAFANMDEKDKQAVITLNSCGDAMGYLHGLSKKLLAGISDGIWENYAAVKESDYYVHQVRCTGEPFRFSPIHQYLTTRLSTNGEIYVLDPSGAQLGQHQAVLAPGRRLQWMTNNVQVAEHGACAVNVAAIRKRHPDDAEPSTDFRVGHVQEAVCQKVMKVVEVWEQSRTSLQQLRREDRTQYITARDSLLGLIRVSLRKWVADYTSGAITVHIPEYQRPGPDTFRPTEYIQPKAGNSKKRNDGVDPSDICGTPQFFAKLASQGVNIHYA</sequence>
<evidence type="ECO:0000313" key="2">
    <source>
        <dbReference type="EMBL" id="KJX93468.1"/>
    </source>
</evidence>
<keyword evidence="3" id="KW-1185">Reference proteome</keyword>
<feature type="region of interest" description="Disordered" evidence="1">
    <location>
        <begin position="1"/>
        <end position="41"/>
    </location>
</feature>